<sequence length="1054" mass="118792">MRSRAVEFGVPLAWATVRSFLMEQWLCILQPISASHWNNFDADSGTVGWNGRVWKRFTKEVVGQWKETPCFNPIPSIDLPHLSPAYVITYFAGRISAWPDLRHGHANQGILMVRLQKCASSRRQRSNLAGHRNMAVNRHDDDDDFIDPPVRSTMPIKFQPPTSRCTPVSIFGIVKGFNDEKKDLVNQMGFGGLLKLPHIVNNKEFSHWVLSRVSIEDVAIRLGDGSLLPFTEDDVYKVLHIPCTGKELRLPSTDEIASIKQIICKRLKVTDYKNINRGLLDDILSKKYVSPMSDYDIAAFKTAFLLLVMTKFLAPQALLDNICPRYFAALRDLDDIPNWNWARYVIQDIISAARALGNKLNDETRCSYINGCVIFLQVFYLDNIDFGHLNMKHNLFPRIIDYNREAIKARMNLDIIEKDPYKPTQFGKLQLRKRSDVCYNLPTAGTNSASSCYSVPGPSELVPDGDQVVQHANQIIKKSKQMSNIWVACIAQIDKTRDDLMKVAQASKLIGSLENVCLSANSLTDGNTFTWPTKIGATTQDHNQQSSGHSENQTINIPHSAGQKCDTTSTSVTPIVTKPVAAQKNYSDSKASIDLNRSVHQERGTSSNRKTANPPPLLIDLEAPSFDLGIDLTPEKEKSRIATAQIIASDSKASIDLNRSVHHEQGRSSNRKTATPQPSLIDLEAPSFDLGLDLTPEKEKSKIAAGASTRSLSPRSISREVAAASCIILEDMFFENSNGEMKNVRGIKREYPEPRLLDFGLSTQNNTQRQRRNTSASFDCPTAARARPEHISSVLLGWIKNCQSTDTLRSTWVAHPYPTPVKLTGVDIRDFIEGNNKVHYPTMMIYTRRILQLEYEKFGKTTAYGSRHFLEADFAVHAIAGDSLWNPEMFRNQFTGPKILYNVSKCENIYVQYCDINHWECYAFNLREEVIHILDSSKSSNHEGVYPGSKHHWIVPMLARAMQECLALFFADWSGDVTKWEYKQPVVPTQSFEVESGVYTLELMKNWNGTECTKLLNPGCIDAVRTDIVMDILSIKENAAKLPSFVQELMKQYI</sequence>
<evidence type="ECO:0000313" key="1">
    <source>
        <dbReference type="EnsemblPlants" id="AVESA.00010b.r2.1AG0021890.1.CDS"/>
    </source>
</evidence>
<reference evidence="1" key="1">
    <citation type="submission" date="2021-05" db="EMBL/GenBank/DDBJ databases">
        <authorList>
            <person name="Scholz U."/>
            <person name="Mascher M."/>
            <person name="Fiebig A."/>
        </authorList>
    </citation>
    <scope>NUCLEOTIDE SEQUENCE [LARGE SCALE GENOMIC DNA]</scope>
</reference>
<dbReference type="Proteomes" id="UP001732700">
    <property type="component" value="Chromosome 1A"/>
</dbReference>
<name>A0ACD5TAU2_AVESA</name>
<keyword evidence="2" id="KW-1185">Reference proteome</keyword>
<dbReference type="EnsemblPlants" id="AVESA.00010b.r2.1AG0021890.1">
    <property type="protein sequence ID" value="AVESA.00010b.r2.1AG0021890.1.CDS"/>
    <property type="gene ID" value="AVESA.00010b.r2.1AG0021890"/>
</dbReference>
<organism evidence="1 2">
    <name type="scientific">Avena sativa</name>
    <name type="common">Oat</name>
    <dbReference type="NCBI Taxonomy" id="4498"/>
    <lineage>
        <taxon>Eukaryota</taxon>
        <taxon>Viridiplantae</taxon>
        <taxon>Streptophyta</taxon>
        <taxon>Embryophyta</taxon>
        <taxon>Tracheophyta</taxon>
        <taxon>Spermatophyta</taxon>
        <taxon>Magnoliopsida</taxon>
        <taxon>Liliopsida</taxon>
        <taxon>Poales</taxon>
        <taxon>Poaceae</taxon>
        <taxon>BOP clade</taxon>
        <taxon>Pooideae</taxon>
        <taxon>Poodae</taxon>
        <taxon>Poeae</taxon>
        <taxon>Poeae Chloroplast Group 1 (Aveneae type)</taxon>
        <taxon>Aveninae</taxon>
        <taxon>Avena</taxon>
    </lineage>
</organism>
<reference evidence="1" key="2">
    <citation type="submission" date="2025-09" db="UniProtKB">
        <authorList>
            <consortium name="EnsemblPlants"/>
        </authorList>
    </citation>
    <scope>IDENTIFICATION</scope>
</reference>
<proteinExistence type="predicted"/>
<evidence type="ECO:0000313" key="2">
    <source>
        <dbReference type="Proteomes" id="UP001732700"/>
    </source>
</evidence>
<accession>A0ACD5TAU2</accession>
<protein>
    <submittedName>
        <fullName evidence="1">Uncharacterized protein</fullName>
    </submittedName>
</protein>